<reference evidence="1 2" key="1">
    <citation type="submission" date="2015-02" db="EMBL/GenBank/DDBJ databases">
        <title>Nostoc linckia genome annotation.</title>
        <authorList>
            <person name="Zhou Z."/>
        </authorList>
    </citation>
    <scope>NUCLEOTIDE SEQUENCE [LARGE SCALE GENOMIC DNA]</scope>
    <source>
        <strain evidence="2">z8</strain>
    </source>
</reference>
<gene>
    <name evidence="1" type="ORF">VF08_23495</name>
</gene>
<dbReference type="EMBL" id="LAHD01000079">
    <property type="protein sequence ID" value="PHK00634.1"/>
    <property type="molecule type" value="Genomic_DNA"/>
</dbReference>
<evidence type="ECO:0000313" key="2">
    <source>
        <dbReference type="Proteomes" id="UP000222310"/>
    </source>
</evidence>
<dbReference type="Proteomes" id="UP000222310">
    <property type="component" value="Unassembled WGS sequence"/>
</dbReference>
<organism evidence="1 2">
    <name type="scientific">Nostoc linckia z8</name>
    <dbReference type="NCBI Taxonomy" id="1628746"/>
    <lineage>
        <taxon>Bacteria</taxon>
        <taxon>Bacillati</taxon>
        <taxon>Cyanobacteriota</taxon>
        <taxon>Cyanophyceae</taxon>
        <taxon>Nostocales</taxon>
        <taxon>Nostocaceae</taxon>
        <taxon>Nostoc</taxon>
    </lineage>
</organism>
<comment type="caution">
    <text evidence="1">The sequence shown here is derived from an EMBL/GenBank/DDBJ whole genome shotgun (WGS) entry which is preliminary data.</text>
</comment>
<accession>A0A9Q5Z935</accession>
<name>A0A9Q5Z935_NOSLI</name>
<proteinExistence type="predicted"/>
<evidence type="ECO:0000313" key="1">
    <source>
        <dbReference type="EMBL" id="PHK00634.1"/>
    </source>
</evidence>
<sequence length="106" mass="12017">MFGFDGEVKGFQSVIERIAHNSLNIKLDHKEIRAYARCMLKILPELDINPRFKPEIQTSLAAISASGLPHYDRSFLASRILELLKDDAFLKSSNNDESNIFSADDF</sequence>
<protein>
    <submittedName>
        <fullName evidence="1">Uncharacterized protein</fullName>
    </submittedName>
</protein>
<dbReference type="AlphaFoldDB" id="A0A9Q5Z935"/>
<dbReference type="RefSeq" id="WP_099070640.1">
    <property type="nucleotide sequence ID" value="NZ_LAHD01000079.1"/>
</dbReference>